<dbReference type="AlphaFoldDB" id="A0A4Y2H3K9"/>
<accession>A0A4Y2H3K9</accession>
<evidence type="ECO:0000313" key="2">
    <source>
        <dbReference type="Proteomes" id="UP000499080"/>
    </source>
</evidence>
<dbReference type="Proteomes" id="UP000499080">
    <property type="component" value="Unassembled WGS sequence"/>
</dbReference>
<protein>
    <submittedName>
        <fullName evidence="1">Uncharacterized protein</fullName>
    </submittedName>
</protein>
<evidence type="ECO:0000313" key="1">
    <source>
        <dbReference type="EMBL" id="GBM60223.1"/>
    </source>
</evidence>
<proteinExistence type="predicted"/>
<keyword evidence="2" id="KW-1185">Reference proteome</keyword>
<dbReference type="EMBL" id="BGPR01001716">
    <property type="protein sequence ID" value="GBM60223.1"/>
    <property type="molecule type" value="Genomic_DNA"/>
</dbReference>
<dbReference type="OrthoDB" id="6771835at2759"/>
<name>A0A4Y2H3K9_ARAVE</name>
<dbReference type="PANTHER" id="PTHR46409">
    <property type="entry name" value="HTH PSQ-TYPE DOMAIN-CONTAINING PROTEIN"/>
    <property type="match status" value="1"/>
</dbReference>
<dbReference type="PANTHER" id="PTHR46409:SF1">
    <property type="entry name" value="HTH PSQ-TYPE DOMAIN-CONTAINING PROTEIN"/>
    <property type="match status" value="1"/>
</dbReference>
<organism evidence="1 2">
    <name type="scientific">Araneus ventricosus</name>
    <name type="common">Orbweaver spider</name>
    <name type="synonym">Epeira ventricosa</name>
    <dbReference type="NCBI Taxonomy" id="182803"/>
    <lineage>
        <taxon>Eukaryota</taxon>
        <taxon>Metazoa</taxon>
        <taxon>Ecdysozoa</taxon>
        <taxon>Arthropoda</taxon>
        <taxon>Chelicerata</taxon>
        <taxon>Arachnida</taxon>
        <taxon>Araneae</taxon>
        <taxon>Araneomorphae</taxon>
        <taxon>Entelegynae</taxon>
        <taxon>Araneoidea</taxon>
        <taxon>Araneidae</taxon>
        <taxon>Araneus</taxon>
    </lineage>
</organism>
<sequence>MIHWNTTTLSTPSLLRRVTNQDIWSKVQSGGTEAEWNFDKFPSHTQGMERCVKLVTEASQKVVLSNSRNGFIRTSFKIFNA</sequence>
<gene>
    <name evidence="1" type="ORF">AVEN_273530_1</name>
</gene>
<reference evidence="1 2" key="1">
    <citation type="journal article" date="2019" name="Sci. Rep.">
        <title>Orb-weaving spider Araneus ventricosus genome elucidates the spidroin gene catalogue.</title>
        <authorList>
            <person name="Kono N."/>
            <person name="Nakamura H."/>
            <person name="Ohtoshi R."/>
            <person name="Moran D.A.P."/>
            <person name="Shinohara A."/>
            <person name="Yoshida Y."/>
            <person name="Fujiwara M."/>
            <person name="Mori M."/>
            <person name="Tomita M."/>
            <person name="Arakawa K."/>
        </authorList>
    </citation>
    <scope>NUCLEOTIDE SEQUENCE [LARGE SCALE GENOMIC DNA]</scope>
</reference>
<comment type="caution">
    <text evidence="1">The sequence shown here is derived from an EMBL/GenBank/DDBJ whole genome shotgun (WGS) entry which is preliminary data.</text>
</comment>